<gene>
    <name evidence="3" type="ORF">AN215_04520</name>
</gene>
<dbReference type="STRING" id="933944.AN215_04520"/>
<feature type="coiled-coil region" evidence="1">
    <location>
        <begin position="62"/>
        <end position="89"/>
    </location>
</feature>
<evidence type="ECO:0000313" key="4">
    <source>
        <dbReference type="Proteomes" id="UP000176087"/>
    </source>
</evidence>
<evidence type="ECO:0000313" key="3">
    <source>
        <dbReference type="EMBL" id="OEU91768.1"/>
    </source>
</evidence>
<feature type="region of interest" description="Disordered" evidence="2">
    <location>
        <begin position="22"/>
        <end position="46"/>
    </location>
</feature>
<evidence type="ECO:0000256" key="1">
    <source>
        <dbReference type="SAM" id="Coils"/>
    </source>
</evidence>
<dbReference type="EMBL" id="LJGT01000037">
    <property type="protein sequence ID" value="OEU91768.1"/>
    <property type="molecule type" value="Genomic_DNA"/>
</dbReference>
<name>A0A1E7JSA0_9ACTN</name>
<dbReference type="RefSeq" id="WP_070010107.1">
    <property type="nucleotide sequence ID" value="NZ_LJGT01000037.1"/>
</dbReference>
<protein>
    <submittedName>
        <fullName evidence="3">Uncharacterized protein</fullName>
    </submittedName>
</protein>
<keyword evidence="4" id="KW-1185">Reference proteome</keyword>
<keyword evidence="1" id="KW-0175">Coiled coil</keyword>
<accession>A0A1E7JSA0</accession>
<evidence type="ECO:0000256" key="2">
    <source>
        <dbReference type="SAM" id="MobiDB-lite"/>
    </source>
</evidence>
<dbReference type="Proteomes" id="UP000176087">
    <property type="component" value="Unassembled WGS sequence"/>
</dbReference>
<dbReference type="Gene3D" id="1.10.287.1060">
    <property type="entry name" value="ESAT-6-like"/>
    <property type="match status" value="1"/>
</dbReference>
<sequence length="101" mass="11779">MAQADFQVDLAELRQLKQKLTRSKDRLEESLRRMKDTGPKNLGKRSLDSACEDFEDDWEHGLNETKKRIETLEEGIDAILKNYEKTESEIHKSLTQSTRGR</sequence>
<reference evidence="3 4" key="1">
    <citation type="journal article" date="2016" name="Front. Microbiol.">
        <title>Comparative Genomics Analysis of Streptomyces Species Reveals Their Adaptation to the Marine Environment and Their Diversity at the Genomic Level.</title>
        <authorList>
            <person name="Tian X."/>
            <person name="Zhang Z."/>
            <person name="Yang T."/>
            <person name="Chen M."/>
            <person name="Li J."/>
            <person name="Chen F."/>
            <person name="Yang J."/>
            <person name="Li W."/>
            <person name="Zhang B."/>
            <person name="Zhang Z."/>
            <person name="Wu J."/>
            <person name="Zhang C."/>
            <person name="Long L."/>
            <person name="Xiao J."/>
        </authorList>
    </citation>
    <scope>NUCLEOTIDE SEQUENCE [LARGE SCALE GENOMIC DNA]</scope>
    <source>
        <strain evidence="3 4">SCSIO 10390</strain>
    </source>
</reference>
<feature type="compositionally biased region" description="Basic and acidic residues" evidence="2">
    <location>
        <begin position="22"/>
        <end position="38"/>
    </location>
</feature>
<comment type="caution">
    <text evidence="3">The sequence shown here is derived from an EMBL/GenBank/DDBJ whole genome shotgun (WGS) entry which is preliminary data.</text>
</comment>
<organism evidence="3 4">
    <name type="scientific">Streptomyces abyssalis</name>
    <dbReference type="NCBI Taxonomy" id="933944"/>
    <lineage>
        <taxon>Bacteria</taxon>
        <taxon>Bacillati</taxon>
        <taxon>Actinomycetota</taxon>
        <taxon>Actinomycetes</taxon>
        <taxon>Kitasatosporales</taxon>
        <taxon>Streptomycetaceae</taxon>
        <taxon>Streptomyces</taxon>
    </lineage>
</organism>
<dbReference type="PATRIC" id="fig|933944.5.peg.1757"/>
<proteinExistence type="predicted"/>
<dbReference type="OrthoDB" id="4551929at2"/>
<dbReference type="AlphaFoldDB" id="A0A1E7JSA0"/>